<organism evidence="2 3">
    <name type="scientific">Hydrogenovibrio crunogenus</name>
    <dbReference type="NCBI Taxonomy" id="39765"/>
    <lineage>
        <taxon>Bacteria</taxon>
        <taxon>Pseudomonadati</taxon>
        <taxon>Pseudomonadota</taxon>
        <taxon>Gammaproteobacteria</taxon>
        <taxon>Thiotrichales</taxon>
        <taxon>Piscirickettsiaceae</taxon>
        <taxon>Hydrogenovibrio</taxon>
    </lineage>
</organism>
<dbReference type="PANTHER" id="PTHR46230:SF7">
    <property type="entry name" value="BOLA-LIKE PROTEIN 1"/>
    <property type="match status" value="1"/>
</dbReference>
<accession>A0A4P7NZH7</accession>
<evidence type="ECO:0000313" key="3">
    <source>
        <dbReference type="Proteomes" id="UP000296201"/>
    </source>
</evidence>
<sequence>MSPEKIREMIQSVIEDAQVKMSGEDCNFAIEVTSASFEGKSPLQRHRMVNDIFKDEFASGALHALSIKTKLPE</sequence>
<dbReference type="InterPro" id="IPR002634">
    <property type="entry name" value="BolA"/>
</dbReference>
<dbReference type="Gene3D" id="3.30.300.90">
    <property type="entry name" value="BolA-like"/>
    <property type="match status" value="1"/>
</dbReference>
<dbReference type="PANTHER" id="PTHR46230">
    <property type="match status" value="1"/>
</dbReference>
<dbReference type="SUPFAM" id="SSF82657">
    <property type="entry name" value="BolA-like"/>
    <property type="match status" value="1"/>
</dbReference>
<dbReference type="GO" id="GO:0016226">
    <property type="term" value="P:iron-sulfur cluster assembly"/>
    <property type="evidence" value="ECO:0007669"/>
    <property type="project" value="TreeGrafter"/>
</dbReference>
<dbReference type="Proteomes" id="UP000296201">
    <property type="component" value="Chromosome"/>
</dbReference>
<gene>
    <name evidence="2" type="ORF">GHNINEIG_01050</name>
</gene>
<reference evidence="2 3" key="1">
    <citation type="submission" date="2018-08" db="EMBL/GenBank/DDBJ databases">
        <title>Horizontal acquisition of hydrogen conversion ability and other habitat adaptations in Hydrogenovibrio crunogenus strains.</title>
        <authorList>
            <person name="Gonnella G."/>
            <person name="Adam N."/>
            <person name="Perner M."/>
        </authorList>
    </citation>
    <scope>NUCLEOTIDE SEQUENCE [LARGE SCALE GENOMIC DNA]</scope>
    <source>
        <strain evidence="2 3">SP-41</strain>
    </source>
</reference>
<name>A0A4P7NZH7_9GAMM</name>
<comment type="similarity">
    <text evidence="1">Belongs to the BolA/IbaG family.</text>
</comment>
<dbReference type="EMBL" id="CP032096">
    <property type="protein sequence ID" value="QBZ83009.1"/>
    <property type="molecule type" value="Genomic_DNA"/>
</dbReference>
<proteinExistence type="inferred from homology"/>
<evidence type="ECO:0000256" key="1">
    <source>
        <dbReference type="RuleBase" id="RU003860"/>
    </source>
</evidence>
<dbReference type="RefSeq" id="WP_135795667.1">
    <property type="nucleotide sequence ID" value="NZ_CP032096.1"/>
</dbReference>
<evidence type="ECO:0000313" key="2">
    <source>
        <dbReference type="EMBL" id="QBZ83009.1"/>
    </source>
</evidence>
<protein>
    <submittedName>
        <fullName evidence="2">BolA family transcriptional regulator</fullName>
    </submittedName>
</protein>
<dbReference type="InterPro" id="IPR036065">
    <property type="entry name" value="BolA-like_sf"/>
</dbReference>
<dbReference type="Pfam" id="PF01722">
    <property type="entry name" value="BolA"/>
    <property type="match status" value="1"/>
</dbReference>
<dbReference type="AlphaFoldDB" id="A0A4P7NZH7"/>
<keyword evidence="3" id="KW-1185">Reference proteome</keyword>
<dbReference type="PIRSF" id="PIRSF003113">
    <property type="entry name" value="BolA"/>
    <property type="match status" value="1"/>
</dbReference>
<dbReference type="OrthoDB" id="9812890at2"/>